<proteinExistence type="inferred from homology"/>
<feature type="chain" id="PRO_5011537476" evidence="2">
    <location>
        <begin position="25"/>
        <end position="423"/>
    </location>
</feature>
<keyword evidence="5" id="KW-1185">Reference proteome</keyword>
<dbReference type="RefSeq" id="WP_090446205.1">
    <property type="nucleotide sequence ID" value="NZ_FOHU01000019.1"/>
</dbReference>
<organism evidence="4 5">
    <name type="scientific">Natronincola peptidivorans</name>
    <dbReference type="NCBI Taxonomy" id="426128"/>
    <lineage>
        <taxon>Bacteria</taxon>
        <taxon>Bacillati</taxon>
        <taxon>Bacillota</taxon>
        <taxon>Clostridia</taxon>
        <taxon>Peptostreptococcales</taxon>
        <taxon>Natronincolaceae</taxon>
        <taxon>Natronincola</taxon>
    </lineage>
</organism>
<dbReference type="InterPro" id="IPR029052">
    <property type="entry name" value="Metallo-depent_PP-like"/>
</dbReference>
<dbReference type="SUPFAM" id="SSF56300">
    <property type="entry name" value="Metallo-dependent phosphatases"/>
    <property type="match status" value="1"/>
</dbReference>
<evidence type="ECO:0000256" key="1">
    <source>
        <dbReference type="ARBA" id="ARBA00005662"/>
    </source>
</evidence>
<evidence type="ECO:0000259" key="3">
    <source>
        <dbReference type="SMART" id="SM00854"/>
    </source>
</evidence>
<dbReference type="PANTHER" id="PTHR33393">
    <property type="entry name" value="POLYGLUTAMINE SYNTHESIS ACCESSORY PROTEIN RV0574C-RELATED"/>
    <property type="match status" value="1"/>
</dbReference>
<comment type="similarity">
    <text evidence="1">Belongs to the CapA family.</text>
</comment>
<dbReference type="SMART" id="SM00854">
    <property type="entry name" value="PGA_cap"/>
    <property type="match status" value="1"/>
</dbReference>
<dbReference type="AlphaFoldDB" id="A0A1I0GAZ8"/>
<evidence type="ECO:0000313" key="5">
    <source>
        <dbReference type="Proteomes" id="UP000199568"/>
    </source>
</evidence>
<feature type="domain" description="Capsule synthesis protein CapA" evidence="3">
    <location>
        <begin position="55"/>
        <end position="317"/>
    </location>
</feature>
<sequence length="423" mass="48067">MALKKKRLLLLALLLITMLFTSCSSEEHTYIPTPVESEDFIEYTEEEITPPVEIVISAVGDIMVHGPQLRAQHNASTGDYDFTNNFQFIEAYLKAGDLTIGNLETTFGGEEKGYSSFPKFNTPDALADALKKAGFDVIVTANNHTIDTGSSGMLRTIDVLQNRDLMVVGTRRSEDINNFIMKDIKGIKIGLTAYTYESPPYGDFKTLNGLIVPKEVESLINTFSYDSLDEDLLKMKQEVKEMKAMGAEIIIFYLHWGAEYHRQPNHYQRYIAEKLAEYGVDIILGSHPHVVQPVEFIETTEGKTLVVYSMGNFISNQRYEILNNRFTEDGIIINIKIKKDFQEDLVTIEKVSYVPTWVHRYIAQGKTFYEIIPVADALEDKSFYNLNNQQAIWRVENSMKNTIEIIESENVSTMIDKLLVGTE</sequence>
<dbReference type="Gene3D" id="3.60.21.10">
    <property type="match status" value="1"/>
</dbReference>
<dbReference type="EMBL" id="FOHU01000019">
    <property type="protein sequence ID" value="SET68055.1"/>
    <property type="molecule type" value="Genomic_DNA"/>
</dbReference>
<dbReference type="Pfam" id="PF09587">
    <property type="entry name" value="PGA_cap"/>
    <property type="match status" value="1"/>
</dbReference>
<protein>
    <submittedName>
        <fullName evidence="4">Poly-gamma-glutamate synthesis protein (Capsule biosynthesis protein)</fullName>
    </submittedName>
</protein>
<reference evidence="4 5" key="1">
    <citation type="submission" date="2016-10" db="EMBL/GenBank/DDBJ databases">
        <authorList>
            <person name="de Groot N.N."/>
        </authorList>
    </citation>
    <scope>NUCLEOTIDE SEQUENCE [LARGE SCALE GENOMIC DNA]</scope>
    <source>
        <strain evidence="4 5">DSM 18979</strain>
    </source>
</reference>
<dbReference type="STRING" id="426128.SAMN05660297_03131"/>
<keyword evidence="2" id="KW-0732">Signal</keyword>
<name>A0A1I0GAZ8_9FIRM</name>
<dbReference type="InterPro" id="IPR019079">
    <property type="entry name" value="Capsule_synth_CapA"/>
</dbReference>
<accession>A0A1I0GAZ8</accession>
<evidence type="ECO:0000256" key="2">
    <source>
        <dbReference type="SAM" id="SignalP"/>
    </source>
</evidence>
<feature type="signal peptide" evidence="2">
    <location>
        <begin position="1"/>
        <end position="24"/>
    </location>
</feature>
<dbReference type="Proteomes" id="UP000199568">
    <property type="component" value="Unassembled WGS sequence"/>
</dbReference>
<gene>
    <name evidence="4" type="ORF">SAMN05660297_03131</name>
</gene>
<dbReference type="OrthoDB" id="9810906at2"/>
<dbReference type="PROSITE" id="PS51257">
    <property type="entry name" value="PROKAR_LIPOPROTEIN"/>
    <property type="match status" value="1"/>
</dbReference>
<dbReference type="CDD" id="cd07381">
    <property type="entry name" value="MPP_CapA"/>
    <property type="match status" value="1"/>
</dbReference>
<dbReference type="PANTHER" id="PTHR33393:SF12">
    <property type="entry name" value="CAPSULE BIOSYNTHESIS PROTEIN CAPA"/>
    <property type="match status" value="1"/>
</dbReference>
<evidence type="ECO:0000313" key="4">
    <source>
        <dbReference type="EMBL" id="SET68055.1"/>
    </source>
</evidence>
<dbReference type="InterPro" id="IPR052169">
    <property type="entry name" value="CW_Biosynth-Accessory"/>
</dbReference>